<dbReference type="AlphaFoldDB" id="A5BVH2"/>
<accession>A5BVH2</accession>
<dbReference type="EMBL" id="AM472636">
    <property type="protein sequence ID" value="CAN63894.1"/>
    <property type="molecule type" value="Genomic_DNA"/>
</dbReference>
<name>A5BVH2_VITVI</name>
<protein>
    <recommendedName>
        <fullName evidence="2">Retrotransposon gag domain-containing protein</fullName>
    </recommendedName>
</protein>
<reference evidence="1" key="1">
    <citation type="journal article" date="2007" name="PLoS ONE">
        <title>The first genome sequence of an elite grapevine cultivar (Pinot noir Vitis vinifera L.): coping with a highly heterozygous genome.</title>
        <authorList>
            <person name="Velasco R."/>
            <person name="Zharkikh A."/>
            <person name="Troggio M."/>
            <person name="Cartwright D.A."/>
            <person name="Cestaro A."/>
            <person name="Pruss D."/>
            <person name="Pindo M."/>
            <person name="FitzGerald L.M."/>
            <person name="Vezzulli S."/>
            <person name="Reid J."/>
            <person name="Malacarne G."/>
            <person name="Iliev D."/>
            <person name="Coppola G."/>
            <person name="Wardell B."/>
            <person name="Micheletti D."/>
            <person name="Macalma T."/>
            <person name="Facci M."/>
            <person name="Mitchell J.T."/>
            <person name="Perazzolli M."/>
            <person name="Eldredge G."/>
            <person name="Gatto P."/>
            <person name="Oyzerski R."/>
            <person name="Moretto M."/>
            <person name="Gutin N."/>
            <person name="Stefanini M."/>
            <person name="Chen Y."/>
            <person name="Segala C."/>
            <person name="Davenport C."/>
            <person name="Dematte L."/>
            <person name="Mraz A."/>
            <person name="Battilana J."/>
            <person name="Stormo K."/>
            <person name="Costa F."/>
            <person name="Tao Q."/>
            <person name="Si-Ammour A."/>
            <person name="Harkins T."/>
            <person name="Lackey A."/>
            <person name="Perbost C."/>
            <person name="Taillon B."/>
            <person name="Stella A."/>
            <person name="Solovyev V."/>
            <person name="Fawcett J.A."/>
            <person name="Sterck L."/>
            <person name="Vandepoele K."/>
            <person name="Grando S.M."/>
            <person name="Toppo S."/>
            <person name="Moser C."/>
            <person name="Lanchbury J."/>
            <person name="Bogden R."/>
            <person name="Skolnick M."/>
            <person name="Sgaramella V."/>
            <person name="Bhatnagar S.K."/>
            <person name="Fontana P."/>
            <person name="Gutin A."/>
            <person name="Van de Peer Y."/>
            <person name="Salamini F."/>
            <person name="Viola R."/>
        </authorList>
    </citation>
    <scope>NUCLEOTIDE SEQUENCE</scope>
</reference>
<evidence type="ECO:0000313" key="1">
    <source>
        <dbReference type="EMBL" id="CAN63894.1"/>
    </source>
</evidence>
<proteinExistence type="predicted"/>
<dbReference type="PANTHER" id="PTHR33325">
    <property type="entry name" value="ZINC FINGER, CCHC-TYPE-RELATED"/>
    <property type="match status" value="1"/>
</dbReference>
<dbReference type="PANTHER" id="PTHR33325:SF11">
    <property type="entry name" value="COLD SHOCK DOMAIN-CONTAINING PROTEIN 4-LIKE"/>
    <property type="match status" value="1"/>
</dbReference>
<evidence type="ECO:0008006" key="2">
    <source>
        <dbReference type="Google" id="ProtNLM"/>
    </source>
</evidence>
<sequence length="189" mass="22007">MSNLTKLEFVALDILGKNYLSWILDAEIHLDAMNLGATIKEGNQASLQDHAKALIFLRHHLYKGLKNEYLTVKVPFTLWSNLKERYDHQKTVILPKARYDWMHLRLQDFKIVSEYNSAFFKINSQLKLCGEKNHRRRHVREKFYYISCLECASTVAISRLLMRNHQSRPTGSKPFPKVNAILSQTCGRG</sequence>
<organism evidence="1">
    <name type="scientific">Vitis vinifera</name>
    <name type="common">Grape</name>
    <dbReference type="NCBI Taxonomy" id="29760"/>
    <lineage>
        <taxon>Eukaryota</taxon>
        <taxon>Viridiplantae</taxon>
        <taxon>Streptophyta</taxon>
        <taxon>Embryophyta</taxon>
        <taxon>Tracheophyta</taxon>
        <taxon>Spermatophyta</taxon>
        <taxon>Magnoliopsida</taxon>
        <taxon>eudicotyledons</taxon>
        <taxon>Gunneridae</taxon>
        <taxon>Pentapetalae</taxon>
        <taxon>rosids</taxon>
        <taxon>Vitales</taxon>
        <taxon>Vitaceae</taxon>
        <taxon>Viteae</taxon>
        <taxon>Vitis</taxon>
    </lineage>
</organism>
<gene>
    <name evidence="1" type="ORF">VITISV_037389</name>
</gene>